<feature type="transmembrane region" description="Helical" evidence="1">
    <location>
        <begin position="46"/>
        <end position="68"/>
    </location>
</feature>
<reference evidence="2" key="1">
    <citation type="journal article" date="2011" name="Environ. Microbiol.">
        <title>Genomic insights into the metabolic potential of the polycyclic aromatic hydrocarbon degrading sulfate-reducing Deltaproteobacterium N47.</title>
        <authorList>
            <person name="Bergmann F."/>
            <person name="Selesi D."/>
            <person name="Weinmaier T."/>
            <person name="Tischler P."/>
            <person name="Rattei T."/>
            <person name="Meckenstock R.U."/>
        </authorList>
    </citation>
    <scope>NUCLEOTIDE SEQUENCE</scope>
</reference>
<dbReference type="EMBL" id="FR695877">
    <property type="protein sequence ID" value="CBX31023.1"/>
    <property type="molecule type" value="Genomic_DNA"/>
</dbReference>
<evidence type="ECO:0000256" key="1">
    <source>
        <dbReference type="SAM" id="Phobius"/>
    </source>
</evidence>
<proteinExistence type="predicted"/>
<evidence type="ECO:0000313" key="2">
    <source>
        <dbReference type="EMBL" id="CBX31023.1"/>
    </source>
</evidence>
<keyword evidence="1" id="KW-1133">Transmembrane helix</keyword>
<dbReference type="AlphaFoldDB" id="E1YLP0"/>
<organism evidence="2">
    <name type="scientific">uncultured Desulfobacterium sp</name>
    <dbReference type="NCBI Taxonomy" id="201089"/>
    <lineage>
        <taxon>Bacteria</taxon>
        <taxon>Pseudomonadati</taxon>
        <taxon>Thermodesulfobacteriota</taxon>
        <taxon>Desulfobacteria</taxon>
        <taxon>Desulfobacterales</taxon>
        <taxon>Desulfobacteriaceae</taxon>
        <taxon>Desulfobacterium</taxon>
        <taxon>environmental samples</taxon>
    </lineage>
</organism>
<keyword evidence="1" id="KW-0472">Membrane</keyword>
<keyword evidence="1" id="KW-0812">Transmembrane</keyword>
<dbReference type="Pfam" id="PF12966">
    <property type="entry name" value="AtpR"/>
    <property type="match status" value="1"/>
</dbReference>
<sequence>MMQEIFNYRPMALLFVAAFAAGSLTAACYFYILYKSVIKTARSQKAAMTFIISYIIRIVLCSACFAAAAYFADIIGLIASTSGFFTTRAILLKYLSDNKDAQRWI</sequence>
<feature type="transmembrane region" description="Helical" evidence="1">
    <location>
        <begin position="12"/>
        <end position="34"/>
    </location>
</feature>
<gene>
    <name evidence="2" type="ORF">N47_E45350</name>
</gene>
<accession>E1YLP0</accession>
<dbReference type="InterPro" id="IPR017581">
    <property type="entry name" value="AtpR-like"/>
</dbReference>
<protein>
    <submittedName>
        <fullName evidence="2">Uncharacterized protein</fullName>
    </submittedName>
</protein>
<name>E1YLP0_9BACT</name>